<sequence>MGNKWENKRTSGEYETRTVSTELWTQYQEEEKTEGREID</sequence>
<name>A0A3P6AV45_BRACM</name>
<reference evidence="2" key="1">
    <citation type="submission" date="2018-11" db="EMBL/GenBank/DDBJ databases">
        <authorList>
            <consortium name="Genoscope - CEA"/>
            <person name="William W."/>
        </authorList>
    </citation>
    <scope>NUCLEOTIDE SEQUENCE</scope>
</reference>
<accession>A0A3P6AV45</accession>
<protein>
    <submittedName>
        <fullName evidence="2">Uncharacterized protein</fullName>
    </submittedName>
</protein>
<organism evidence="2">
    <name type="scientific">Brassica campestris</name>
    <name type="common">Field mustard</name>
    <dbReference type="NCBI Taxonomy" id="3711"/>
    <lineage>
        <taxon>Eukaryota</taxon>
        <taxon>Viridiplantae</taxon>
        <taxon>Streptophyta</taxon>
        <taxon>Embryophyta</taxon>
        <taxon>Tracheophyta</taxon>
        <taxon>Spermatophyta</taxon>
        <taxon>Magnoliopsida</taxon>
        <taxon>eudicotyledons</taxon>
        <taxon>Gunneridae</taxon>
        <taxon>Pentapetalae</taxon>
        <taxon>rosids</taxon>
        <taxon>malvids</taxon>
        <taxon>Brassicales</taxon>
        <taxon>Brassicaceae</taxon>
        <taxon>Brassiceae</taxon>
        <taxon>Brassica</taxon>
    </lineage>
</organism>
<feature type="region of interest" description="Disordered" evidence="1">
    <location>
        <begin position="1"/>
        <end position="20"/>
    </location>
</feature>
<dbReference type="AlphaFoldDB" id="A0A3P6AV45"/>
<proteinExistence type="predicted"/>
<dbReference type="EMBL" id="LR031573">
    <property type="protein sequence ID" value="VDC87968.1"/>
    <property type="molecule type" value="Genomic_DNA"/>
</dbReference>
<evidence type="ECO:0000313" key="2">
    <source>
        <dbReference type="EMBL" id="VDC87968.1"/>
    </source>
</evidence>
<feature type="compositionally biased region" description="Basic and acidic residues" evidence="1">
    <location>
        <begin position="1"/>
        <end position="16"/>
    </location>
</feature>
<gene>
    <name evidence="2" type="ORF">BRAA02T06586Z</name>
</gene>
<evidence type="ECO:0000256" key="1">
    <source>
        <dbReference type="SAM" id="MobiDB-lite"/>
    </source>
</evidence>